<dbReference type="PANTHER" id="PTHR43537:SF20">
    <property type="entry name" value="HTH-TYPE TRANSCRIPTIONAL REPRESSOR GLAR"/>
    <property type="match status" value="1"/>
</dbReference>
<sequence length="224" mass="24012">MVSKSGTAYDLLRRAILDGDLEPGAALTLSALTARFALGWTPLREALSRLEAEGLVTSELHKGFRVAPVRAEDIRDLQHARGLVEAELITLSIRDGDAAWEARIVAAHHLLTLAPPLVVGAAPDAVALWEARHEAFHAALCEGTRAPTLHRFAGELRDAIHRHQRVILMRAPPAPAVAAALAEATALSHHTALMDAVLSRDGTVARRLLDAHIGFTLAVYEAIG</sequence>
<feature type="domain" description="HTH gntR-type" evidence="4">
    <location>
        <begin position="2"/>
        <end position="69"/>
    </location>
</feature>
<dbReference type="SUPFAM" id="SSF46785">
    <property type="entry name" value="Winged helix' DNA-binding domain"/>
    <property type="match status" value="1"/>
</dbReference>
<dbReference type="PANTHER" id="PTHR43537">
    <property type="entry name" value="TRANSCRIPTIONAL REGULATOR, GNTR FAMILY"/>
    <property type="match status" value="1"/>
</dbReference>
<dbReference type="Pfam" id="PF00392">
    <property type="entry name" value="GntR"/>
    <property type="match status" value="1"/>
</dbReference>
<evidence type="ECO:0000313" key="5">
    <source>
        <dbReference type="EMBL" id="TDP80912.1"/>
    </source>
</evidence>
<dbReference type="InterPro" id="IPR036388">
    <property type="entry name" value="WH-like_DNA-bd_sf"/>
</dbReference>
<dbReference type="AlphaFoldDB" id="A0A4R6R560"/>
<dbReference type="RefSeq" id="WP_126540736.1">
    <property type="nucleotide sequence ID" value="NZ_BSPM01000001.1"/>
</dbReference>
<evidence type="ECO:0000259" key="4">
    <source>
        <dbReference type="PROSITE" id="PS50949"/>
    </source>
</evidence>
<dbReference type="InterPro" id="IPR008920">
    <property type="entry name" value="TF_FadR/GntR_C"/>
</dbReference>
<gene>
    <name evidence="5" type="ORF">EDD54_4545</name>
</gene>
<comment type="caution">
    <text evidence="5">The sequence shown here is derived from an EMBL/GenBank/DDBJ whole genome shotgun (WGS) entry which is preliminary data.</text>
</comment>
<name>A0A4R6R560_9HYPH</name>
<proteinExistence type="predicted"/>
<keyword evidence="1" id="KW-0805">Transcription regulation</keyword>
<accession>A0A4R6R560</accession>
<dbReference type="InterPro" id="IPR036390">
    <property type="entry name" value="WH_DNA-bd_sf"/>
</dbReference>
<evidence type="ECO:0000256" key="3">
    <source>
        <dbReference type="ARBA" id="ARBA00023163"/>
    </source>
</evidence>
<protein>
    <submittedName>
        <fullName evidence="5">DNA-binding GntR family transcriptional regulator</fullName>
    </submittedName>
</protein>
<dbReference type="SUPFAM" id="SSF48008">
    <property type="entry name" value="GntR ligand-binding domain-like"/>
    <property type="match status" value="1"/>
</dbReference>
<evidence type="ECO:0000313" key="6">
    <source>
        <dbReference type="Proteomes" id="UP000294547"/>
    </source>
</evidence>
<organism evidence="5 6">
    <name type="scientific">Oharaeibacter diazotrophicus</name>
    <dbReference type="NCBI Taxonomy" id="1920512"/>
    <lineage>
        <taxon>Bacteria</taxon>
        <taxon>Pseudomonadati</taxon>
        <taxon>Pseudomonadota</taxon>
        <taxon>Alphaproteobacteria</taxon>
        <taxon>Hyphomicrobiales</taxon>
        <taxon>Pleomorphomonadaceae</taxon>
        <taxon>Oharaeibacter</taxon>
    </lineage>
</organism>
<keyword evidence="3" id="KW-0804">Transcription</keyword>
<reference evidence="5 6" key="1">
    <citation type="submission" date="2019-03" db="EMBL/GenBank/DDBJ databases">
        <title>Genomic Encyclopedia of Type Strains, Phase IV (KMG-IV): sequencing the most valuable type-strain genomes for metagenomic binning, comparative biology and taxonomic classification.</title>
        <authorList>
            <person name="Goeker M."/>
        </authorList>
    </citation>
    <scope>NUCLEOTIDE SEQUENCE [LARGE SCALE GENOMIC DNA]</scope>
    <source>
        <strain evidence="5 6">DSM 102969</strain>
    </source>
</reference>
<dbReference type="Pfam" id="PF07729">
    <property type="entry name" value="FCD"/>
    <property type="match status" value="1"/>
</dbReference>
<dbReference type="Gene3D" id="1.20.120.530">
    <property type="entry name" value="GntR ligand-binding domain-like"/>
    <property type="match status" value="1"/>
</dbReference>
<dbReference type="GO" id="GO:0003700">
    <property type="term" value="F:DNA-binding transcription factor activity"/>
    <property type="evidence" value="ECO:0007669"/>
    <property type="project" value="InterPro"/>
</dbReference>
<dbReference type="GO" id="GO:0003677">
    <property type="term" value="F:DNA binding"/>
    <property type="evidence" value="ECO:0007669"/>
    <property type="project" value="UniProtKB-KW"/>
</dbReference>
<evidence type="ECO:0000256" key="2">
    <source>
        <dbReference type="ARBA" id="ARBA00023125"/>
    </source>
</evidence>
<dbReference type="OrthoDB" id="8680240at2"/>
<evidence type="ECO:0000256" key="1">
    <source>
        <dbReference type="ARBA" id="ARBA00023015"/>
    </source>
</evidence>
<dbReference type="SMART" id="SM00345">
    <property type="entry name" value="HTH_GNTR"/>
    <property type="match status" value="1"/>
</dbReference>
<dbReference type="PROSITE" id="PS50949">
    <property type="entry name" value="HTH_GNTR"/>
    <property type="match status" value="1"/>
</dbReference>
<dbReference type="InterPro" id="IPR011711">
    <property type="entry name" value="GntR_C"/>
</dbReference>
<dbReference type="EMBL" id="SNXY01000014">
    <property type="protein sequence ID" value="TDP80912.1"/>
    <property type="molecule type" value="Genomic_DNA"/>
</dbReference>
<dbReference type="Gene3D" id="1.10.10.10">
    <property type="entry name" value="Winged helix-like DNA-binding domain superfamily/Winged helix DNA-binding domain"/>
    <property type="match status" value="1"/>
</dbReference>
<keyword evidence="6" id="KW-1185">Reference proteome</keyword>
<dbReference type="SMART" id="SM00895">
    <property type="entry name" value="FCD"/>
    <property type="match status" value="1"/>
</dbReference>
<dbReference type="Proteomes" id="UP000294547">
    <property type="component" value="Unassembled WGS sequence"/>
</dbReference>
<keyword evidence="2 5" id="KW-0238">DNA-binding</keyword>
<dbReference type="InterPro" id="IPR000524">
    <property type="entry name" value="Tscrpt_reg_HTH_GntR"/>
</dbReference>